<evidence type="ECO:0000313" key="2">
    <source>
        <dbReference type="EMBL" id="EJU04481.1"/>
    </source>
</evidence>
<sequence length="1150" mass="125653">MPIENSIKAIRVIEDFFSSRPKTQPPSSQSSLSQRVKPEPPPTPSIHRAQAGPSMARAKSPKRPLTRVAAQKNNNDAPPTSPTHTVISLSSGSARSVICLSDSSGRPSPIRVLRPGESIDLTVSSGSESGRTGRLRSPTRLEKKGTPRAPSPEPESVIPPPRMTSPLTSPPASPEEARKITPRPERRSARESSHTPTRLTSAALEALSATTSSIPLSTSQRTLRPHTTSKASQTLAKPIHKRTSSRSKTPLRQGERMSKGPKSNHRGKRKRGGTDVDNEENCVDLVVVLPPPNVIPKPRLVDPSSGETTTAVSAQRTPSPASTISRLSSRPSKRARTTPIAEEASPLTHPLPSTPTPHGSPLKRAALSGVDADEDEELLPSSQKGEGGLELTFTSPSKSQDVKVKSPSKHDTWNGGWTEGGATDDWDMDTPANGSSHDAGAEPPRLEDAHLSRIRSEIFQPSSSLQSTRSMDEVDVSLALPILTSSPAPTAPSSAVPTPPSPARVQLTGSQRREERTKQIIAEIRARVSRTMAEEEEEQKAELDLREDSDELEDMEDVWKAAMTDKDRLKKSGSGLADMSPNIWPSSPLSTPPSSSPSPGPSGLDARATTPTPQPRRRPRMTPPTEPPKKGTTKSNRDLDCILKQADQRERDGITAAIRRAEEIVNRGSKSPSPGLNHSFSQGSVGSQDMDLLEGSSLSGGAILEHLGEDKEEMVKLFERDKAERREQQLREEHGGKGARLFWNRAASDDQTRAVEDWNVPAWKEDELMLAAVNAVSSSNAQRLNGILCWLPYSDLSDTGTFVEWLLRVATRHQDMAVAHTARAQFLNFISTYPEPHIPLGVILGICRDIGMTTEARASFDRPQPDSQSSPLGWNRDLSWILTTLVCGLARLRMFKDAELPDLFVLLFLIGMDPGTSPAVSRELTLALEDAVHKDAVDHALALNICKQIGNLVKSWTISQKSLLLSLFPRGRDRTMVMARWLAVDILIPDTLDALDESSYQQPPSLPTLLSLVNYQSRTSPFGIHAETNYEELYLVTQIMETALTHMHSYLQDRENHATLAELAEEVFSVYTKIMDTRAAHLERTEAKDALQRLSLRLRYSIPKSAPPMQTKLPFAFGAVASKSPSVIPQSTLLHVAPKKTKPRPRRLAA</sequence>
<feature type="region of interest" description="Disordered" evidence="1">
    <location>
        <begin position="16"/>
        <end position="470"/>
    </location>
</feature>
<feature type="region of interest" description="Disordered" evidence="1">
    <location>
        <begin position="484"/>
        <end position="640"/>
    </location>
</feature>
<feature type="compositionally biased region" description="Polar residues" evidence="1">
    <location>
        <begin position="214"/>
        <end position="235"/>
    </location>
</feature>
<feature type="compositionally biased region" description="Low complexity" evidence="1">
    <location>
        <begin position="601"/>
        <end position="611"/>
    </location>
</feature>
<feature type="compositionally biased region" description="Polar residues" evidence="1">
    <location>
        <begin position="71"/>
        <end position="94"/>
    </location>
</feature>
<feature type="compositionally biased region" description="Polar residues" evidence="1">
    <location>
        <begin position="121"/>
        <end position="130"/>
    </location>
</feature>
<feature type="region of interest" description="Disordered" evidence="1">
    <location>
        <begin position="665"/>
        <end position="686"/>
    </location>
</feature>
<protein>
    <submittedName>
        <fullName evidence="2">Uncharacterized protein</fullName>
    </submittedName>
</protein>
<feature type="compositionally biased region" description="Acidic residues" evidence="1">
    <location>
        <begin position="547"/>
        <end position="556"/>
    </location>
</feature>
<feature type="compositionally biased region" description="Low complexity" evidence="1">
    <location>
        <begin position="345"/>
        <end position="362"/>
    </location>
</feature>
<feature type="compositionally biased region" description="Pro residues" evidence="1">
    <location>
        <begin position="590"/>
        <end position="600"/>
    </location>
</feature>
<dbReference type="AlphaFoldDB" id="M5G2N2"/>
<feature type="compositionally biased region" description="Basic and acidic residues" evidence="1">
    <location>
        <begin position="175"/>
        <end position="193"/>
    </location>
</feature>
<feature type="compositionally biased region" description="Low complexity" evidence="1">
    <location>
        <begin position="484"/>
        <end position="496"/>
    </location>
</feature>
<organism evidence="2 3">
    <name type="scientific">Dacryopinax primogenitus (strain DJM 731)</name>
    <name type="common">Brown rot fungus</name>
    <dbReference type="NCBI Taxonomy" id="1858805"/>
    <lineage>
        <taxon>Eukaryota</taxon>
        <taxon>Fungi</taxon>
        <taxon>Dikarya</taxon>
        <taxon>Basidiomycota</taxon>
        <taxon>Agaricomycotina</taxon>
        <taxon>Dacrymycetes</taxon>
        <taxon>Dacrymycetales</taxon>
        <taxon>Dacrymycetaceae</taxon>
        <taxon>Dacryopinax</taxon>
    </lineage>
</organism>
<accession>M5G2N2</accession>
<feature type="compositionally biased region" description="Basic and acidic residues" evidence="1">
    <location>
        <begin position="400"/>
        <end position="412"/>
    </location>
</feature>
<feature type="region of interest" description="Disordered" evidence="1">
    <location>
        <begin position="1131"/>
        <end position="1150"/>
    </location>
</feature>
<feature type="compositionally biased region" description="Basic residues" evidence="1">
    <location>
        <begin position="262"/>
        <end position="271"/>
    </location>
</feature>
<proteinExistence type="predicted"/>
<evidence type="ECO:0000256" key="1">
    <source>
        <dbReference type="SAM" id="MobiDB-lite"/>
    </source>
</evidence>
<dbReference type="EMBL" id="JH795858">
    <property type="protein sequence ID" value="EJU04481.1"/>
    <property type="molecule type" value="Genomic_DNA"/>
</dbReference>
<reference evidence="2 3" key="1">
    <citation type="journal article" date="2012" name="Science">
        <title>The Paleozoic origin of enzymatic lignin decomposition reconstructed from 31 fungal genomes.</title>
        <authorList>
            <person name="Floudas D."/>
            <person name="Binder M."/>
            <person name="Riley R."/>
            <person name="Barry K."/>
            <person name="Blanchette R.A."/>
            <person name="Henrissat B."/>
            <person name="Martinez A.T."/>
            <person name="Otillar R."/>
            <person name="Spatafora J.W."/>
            <person name="Yadav J.S."/>
            <person name="Aerts A."/>
            <person name="Benoit I."/>
            <person name="Boyd A."/>
            <person name="Carlson A."/>
            <person name="Copeland A."/>
            <person name="Coutinho P.M."/>
            <person name="de Vries R.P."/>
            <person name="Ferreira P."/>
            <person name="Findley K."/>
            <person name="Foster B."/>
            <person name="Gaskell J."/>
            <person name="Glotzer D."/>
            <person name="Gorecki P."/>
            <person name="Heitman J."/>
            <person name="Hesse C."/>
            <person name="Hori C."/>
            <person name="Igarashi K."/>
            <person name="Jurgens J.A."/>
            <person name="Kallen N."/>
            <person name="Kersten P."/>
            <person name="Kohler A."/>
            <person name="Kuees U."/>
            <person name="Kumar T.K.A."/>
            <person name="Kuo A."/>
            <person name="LaButti K."/>
            <person name="Larrondo L.F."/>
            <person name="Lindquist E."/>
            <person name="Ling A."/>
            <person name="Lombard V."/>
            <person name="Lucas S."/>
            <person name="Lundell T."/>
            <person name="Martin R."/>
            <person name="McLaughlin D.J."/>
            <person name="Morgenstern I."/>
            <person name="Morin E."/>
            <person name="Murat C."/>
            <person name="Nagy L.G."/>
            <person name="Nolan M."/>
            <person name="Ohm R.A."/>
            <person name="Patyshakuliyeva A."/>
            <person name="Rokas A."/>
            <person name="Ruiz-Duenas F.J."/>
            <person name="Sabat G."/>
            <person name="Salamov A."/>
            <person name="Samejima M."/>
            <person name="Schmutz J."/>
            <person name="Slot J.C."/>
            <person name="St John F."/>
            <person name="Stenlid J."/>
            <person name="Sun H."/>
            <person name="Sun S."/>
            <person name="Syed K."/>
            <person name="Tsang A."/>
            <person name="Wiebenga A."/>
            <person name="Young D."/>
            <person name="Pisabarro A."/>
            <person name="Eastwood D.C."/>
            <person name="Martin F."/>
            <person name="Cullen D."/>
            <person name="Grigoriev I.V."/>
            <person name="Hibbett D.S."/>
        </authorList>
    </citation>
    <scope>NUCLEOTIDE SEQUENCE [LARGE SCALE GENOMIC DNA]</scope>
    <source>
        <strain evidence="2 3">DJM-731 SS1</strain>
    </source>
</reference>
<evidence type="ECO:0000313" key="3">
    <source>
        <dbReference type="Proteomes" id="UP000030653"/>
    </source>
</evidence>
<keyword evidence="3" id="KW-1185">Reference proteome</keyword>
<feature type="compositionally biased region" description="Polar residues" evidence="1">
    <location>
        <begin position="668"/>
        <end position="686"/>
    </location>
</feature>
<feature type="compositionally biased region" description="Low complexity" evidence="1">
    <location>
        <begin position="197"/>
        <end position="213"/>
    </location>
</feature>
<dbReference type="GeneID" id="63684941"/>
<dbReference type="OrthoDB" id="5599613at2759"/>
<dbReference type="STRING" id="1858805.M5G2N2"/>
<feature type="compositionally biased region" description="Pro residues" evidence="1">
    <location>
        <begin position="149"/>
        <end position="173"/>
    </location>
</feature>
<name>M5G2N2_DACPD</name>
<feature type="compositionally biased region" description="Basic residues" evidence="1">
    <location>
        <begin position="1137"/>
        <end position="1150"/>
    </location>
</feature>
<dbReference type="RefSeq" id="XP_040631375.1">
    <property type="nucleotide sequence ID" value="XM_040769879.1"/>
</dbReference>
<feature type="compositionally biased region" description="Polar residues" evidence="1">
    <location>
        <begin position="459"/>
        <end position="469"/>
    </location>
</feature>
<feature type="compositionally biased region" description="Polar residues" evidence="1">
    <location>
        <begin position="305"/>
        <end position="330"/>
    </location>
</feature>
<dbReference type="OMA" id="ERSHISI"/>
<feature type="compositionally biased region" description="Basic and acidic residues" evidence="1">
    <location>
        <begin position="557"/>
        <end position="570"/>
    </location>
</feature>
<feature type="compositionally biased region" description="Basic and acidic residues" evidence="1">
    <location>
        <begin position="444"/>
        <end position="456"/>
    </location>
</feature>
<feature type="compositionally biased region" description="Low complexity" evidence="1">
    <location>
        <begin position="18"/>
        <end position="34"/>
    </location>
</feature>
<dbReference type="HOGENOM" id="CLU_276590_0_0_1"/>
<gene>
    <name evidence="2" type="ORF">DACRYDRAFT_114800</name>
</gene>
<dbReference type="Proteomes" id="UP000030653">
    <property type="component" value="Unassembled WGS sequence"/>
</dbReference>